<dbReference type="Pfam" id="PF00531">
    <property type="entry name" value="Death"/>
    <property type="match status" value="1"/>
</dbReference>
<dbReference type="Gene3D" id="1.10.533.10">
    <property type="entry name" value="Death Domain, Fas"/>
    <property type="match status" value="2"/>
</dbReference>
<feature type="domain" description="Death" evidence="1">
    <location>
        <begin position="39"/>
        <end position="113"/>
    </location>
</feature>
<dbReference type="GO" id="GO:0007165">
    <property type="term" value="P:signal transduction"/>
    <property type="evidence" value="ECO:0007669"/>
    <property type="project" value="InterPro"/>
</dbReference>
<accession>A0A1X7TWB4</accession>
<dbReference type="InterPro" id="IPR011029">
    <property type="entry name" value="DEATH-like_dom_sf"/>
</dbReference>
<protein>
    <recommendedName>
        <fullName evidence="1">Death domain-containing protein</fullName>
    </recommendedName>
</protein>
<dbReference type="EnsemblMetazoa" id="Aqu2.1.19435_001">
    <property type="protein sequence ID" value="Aqu2.1.19435_001"/>
    <property type="gene ID" value="Aqu2.1.19435"/>
</dbReference>
<name>A0A1X7TWB4_AMPQE</name>
<evidence type="ECO:0000313" key="2">
    <source>
        <dbReference type="EnsemblMetazoa" id="Aqu2.1.19435_001"/>
    </source>
</evidence>
<dbReference type="InParanoid" id="A0A1X7TWB4"/>
<dbReference type="PROSITE" id="PS50017">
    <property type="entry name" value="DEATH_DOMAIN"/>
    <property type="match status" value="1"/>
</dbReference>
<dbReference type="AlphaFoldDB" id="A0A1X7TWB4"/>
<evidence type="ECO:0000259" key="1">
    <source>
        <dbReference type="PROSITE" id="PS50017"/>
    </source>
</evidence>
<organism evidence="2">
    <name type="scientific">Amphimedon queenslandica</name>
    <name type="common">Sponge</name>
    <dbReference type="NCBI Taxonomy" id="400682"/>
    <lineage>
        <taxon>Eukaryota</taxon>
        <taxon>Metazoa</taxon>
        <taxon>Porifera</taxon>
        <taxon>Demospongiae</taxon>
        <taxon>Heteroscleromorpha</taxon>
        <taxon>Haplosclerida</taxon>
        <taxon>Niphatidae</taxon>
        <taxon>Amphimedon</taxon>
    </lineage>
</organism>
<proteinExistence type="predicted"/>
<dbReference type="SUPFAM" id="SSF47986">
    <property type="entry name" value="DEATH domain"/>
    <property type="match status" value="1"/>
</dbReference>
<reference evidence="2" key="1">
    <citation type="submission" date="2017-05" db="UniProtKB">
        <authorList>
            <consortium name="EnsemblMetazoa"/>
        </authorList>
    </citation>
    <scope>IDENTIFICATION</scope>
</reference>
<dbReference type="CDD" id="cd01670">
    <property type="entry name" value="Death"/>
    <property type="match status" value="2"/>
</dbReference>
<dbReference type="InterPro" id="IPR000488">
    <property type="entry name" value="Death_dom"/>
</dbReference>
<sequence length="833" mass="93520">MATKPSTKASLSLFSSPLTIDQLIDVLNLLKRCGFPQRRWKELGLTLGLHKNTLDIIKRDNDTTYECLTECLSQWLSGADNVGSKGGATFDSLSDALKSMNENTAANKLDQEKHSACSALAIDIFNTHHPLLSQSLSDPVNVSIMLQREGVITGQVLASVESASPSVPNQREVLLAAIRVAIESKYSLLQTFASVLCKFTGNVKLGTAIQRSHVAPLYIPQYKSRDFDVLYAKFAEMFANVRKVIFKFRPPLKELKMFIEDFDSDLEAELSLIKNLQGVMRLIRNNCRLINIVILEAVVKHFKIDDAQKYIDDYKRDIDESCHNLSVDLCLNEPFDVVRASPPLKCETATYVLGWEATEHKLKDVTEIVSKSSDKFVKILDIKSIESITITCSFPHSLTGALIIKLSENLELLIKNGLMKLTVGYCTIWKKKVRNQTLVSPHPFTQTQKVLATSVDNTNQLQITDLAEVLQLLKRHGFSATTYYDLGLYFGLSSATLTVIIVNSKGNVLACLCECLKAWLEKADDVQKKGGPTIYSLVSALRELGENGVADGIDMEKHPACKILACHLVQQSLLTALPQLVILLQIEKMIKEMILPANIQGEDLLIQIKETVCKDYQKLKVFAEILCKVKAFAEIGNTIMKEYREAYCTNDFIQANDAIELKIYLPINVTLQLKMMRLKMGQTFFKVGSIMMSNPQSPSLDNIKSVLRTYDKALRPQVAQCQDIRELLELVCDNCQLDDISMLEFFVNEFNIEEAKPVIKEYKEAVEELKEIKLSQCLEEQLSYPLPLECEIIIIIVDKDTYKTTLRDVQRLSSAVLKNLSPHVEIIVIGEGN</sequence>